<dbReference type="Proteomes" id="UP000070433">
    <property type="component" value="Chromosome"/>
</dbReference>
<proteinExistence type="predicted"/>
<protein>
    <submittedName>
        <fullName evidence="1">Uncharacterized protein</fullName>
    </submittedName>
</protein>
<name>A0A127JRD3_9BURK</name>
<dbReference type="AlphaFoldDB" id="A0A127JRD3"/>
<organism evidence="1 2">
    <name type="scientific">Ramlibacter tataouinensis</name>
    <dbReference type="NCBI Taxonomy" id="94132"/>
    <lineage>
        <taxon>Bacteria</taxon>
        <taxon>Pseudomonadati</taxon>
        <taxon>Pseudomonadota</taxon>
        <taxon>Betaproteobacteria</taxon>
        <taxon>Burkholderiales</taxon>
        <taxon>Comamonadaceae</taxon>
        <taxon>Ramlibacter</taxon>
    </lineage>
</organism>
<accession>A0A127JRD3</accession>
<keyword evidence="2" id="KW-1185">Reference proteome</keyword>
<sequence length="74" mass="8397">MTIATTSHDLPLQNLENLLTSQEMELLTPKELEIERKAKLEELKKLSWMRQSAEQLVSRVPVSVFAMGSLVEAD</sequence>
<dbReference type="RefSeq" id="WP_061497242.1">
    <property type="nucleotide sequence ID" value="NZ_CP010951.1"/>
</dbReference>
<gene>
    <name evidence="1" type="ORF">UC35_06250</name>
</gene>
<evidence type="ECO:0000313" key="2">
    <source>
        <dbReference type="Proteomes" id="UP000070433"/>
    </source>
</evidence>
<reference evidence="1 2" key="1">
    <citation type="journal article" date="2014" name="Int. J. Syst. Evol. Microbiol.">
        <title>Ramlibacter solisilvae sp. nov., isolated from forest soil, and emended description of the genus Ramlibacter.</title>
        <authorList>
            <person name="Lee H.J."/>
            <person name="Lee S.H."/>
            <person name="Lee S.S."/>
            <person name="Lee J.S."/>
            <person name="Kim Y."/>
            <person name="Kim S.C."/>
            <person name="Jeon C.O."/>
        </authorList>
    </citation>
    <scope>NUCLEOTIDE SEQUENCE [LARGE SCALE GENOMIC DNA]</scope>
    <source>
        <strain evidence="1 2">5-10</strain>
    </source>
</reference>
<dbReference type="EMBL" id="CP010951">
    <property type="protein sequence ID" value="AMO22558.1"/>
    <property type="molecule type" value="Genomic_DNA"/>
</dbReference>
<evidence type="ECO:0000313" key="1">
    <source>
        <dbReference type="EMBL" id="AMO22558.1"/>
    </source>
</evidence>